<dbReference type="EMBL" id="AP024110">
    <property type="protein sequence ID" value="BCM25178.1"/>
    <property type="molecule type" value="Genomic_DNA"/>
</dbReference>
<evidence type="ECO:0000313" key="2">
    <source>
        <dbReference type="EMBL" id="BCM25178.1"/>
    </source>
</evidence>
<protein>
    <recommendedName>
        <fullName evidence="1">NmrA-like domain-containing protein</fullName>
    </recommendedName>
</protein>
<dbReference type="SUPFAM" id="SSF51735">
    <property type="entry name" value="NAD(P)-binding Rossmann-fold domains"/>
    <property type="match status" value="1"/>
</dbReference>
<reference evidence="2" key="1">
    <citation type="journal article" date="2021" name="Arch. Microbiol.">
        <title>Methyloradius palustris gen. nov., sp. nov., a methanol-oxidizing bacterium isolated from snow.</title>
        <authorList>
            <person name="Miyadera T."/>
            <person name="Kojima H."/>
            <person name="Fukui M."/>
        </authorList>
    </citation>
    <scope>NUCLEOTIDE SEQUENCE</scope>
    <source>
        <strain evidence="2">Zm11</strain>
    </source>
</reference>
<name>A0A8D5G352_9PROT</name>
<dbReference type="RefSeq" id="WP_221763296.1">
    <property type="nucleotide sequence ID" value="NZ_AP024110.1"/>
</dbReference>
<gene>
    <name evidence="2" type="ORF">ZMTM_14370</name>
</gene>
<dbReference type="InterPro" id="IPR036291">
    <property type="entry name" value="NAD(P)-bd_dom_sf"/>
</dbReference>
<evidence type="ECO:0000259" key="1">
    <source>
        <dbReference type="Pfam" id="PF05368"/>
    </source>
</evidence>
<dbReference type="KEGG" id="mpau:ZMTM_14370"/>
<dbReference type="InterPro" id="IPR051604">
    <property type="entry name" value="Ergot_Alk_Oxidoreductase"/>
</dbReference>
<accession>A0A8D5G352</accession>
<proteinExistence type="predicted"/>
<keyword evidence="3" id="KW-1185">Reference proteome</keyword>
<dbReference type="Gene3D" id="3.90.25.10">
    <property type="entry name" value="UDP-galactose 4-epimerase, domain 1"/>
    <property type="match status" value="1"/>
</dbReference>
<sequence>MYAITGITGQVGTALANVLLDDNQQIRAIVRSGEKGNPWKAKGAEVAIASMEDQHALADAFKGVEAVFILLPPYFDPAPGFPEARALISNIKQALDIARPNKVVCLSTIGSQVSQPNLLNQLGIMEKELSTLSIPITFLRAAWFMENAAWDVEPAKTTGTIPSFLQPLDRKIPMIATADIGTVAAKLLQQSWNGVRIVELQGPELVSPNDIAAAFAQCLDKSVVMESVPRANWEGLFKAQGMQNPTPRIQMLDGFNEGWIKFEGGSAEQVNGQTSLKTVIGTLLQK</sequence>
<evidence type="ECO:0000313" key="3">
    <source>
        <dbReference type="Proteomes" id="UP000826722"/>
    </source>
</evidence>
<organism evidence="2 3">
    <name type="scientific">Methyloradius palustris</name>
    <dbReference type="NCBI Taxonomy" id="2778876"/>
    <lineage>
        <taxon>Bacteria</taxon>
        <taxon>Pseudomonadati</taxon>
        <taxon>Pseudomonadota</taxon>
        <taxon>Betaproteobacteria</taxon>
        <taxon>Nitrosomonadales</taxon>
        <taxon>Methylophilaceae</taxon>
        <taxon>Methyloradius</taxon>
    </lineage>
</organism>
<dbReference type="Pfam" id="PF05368">
    <property type="entry name" value="NmrA"/>
    <property type="match status" value="1"/>
</dbReference>
<dbReference type="PANTHER" id="PTHR43162:SF1">
    <property type="entry name" value="PRESTALK A DIFFERENTIATION PROTEIN A"/>
    <property type="match status" value="1"/>
</dbReference>
<dbReference type="Proteomes" id="UP000826722">
    <property type="component" value="Chromosome"/>
</dbReference>
<dbReference type="InterPro" id="IPR008030">
    <property type="entry name" value="NmrA-like"/>
</dbReference>
<dbReference type="PANTHER" id="PTHR43162">
    <property type="match status" value="1"/>
</dbReference>
<feature type="domain" description="NmrA-like" evidence="1">
    <location>
        <begin position="3"/>
        <end position="231"/>
    </location>
</feature>
<dbReference type="AlphaFoldDB" id="A0A8D5G352"/>
<dbReference type="Gene3D" id="3.40.50.720">
    <property type="entry name" value="NAD(P)-binding Rossmann-like Domain"/>
    <property type="match status" value="1"/>
</dbReference>